<name>A0A2V1K5V8_9ACTO</name>
<evidence type="ECO:0000313" key="10">
    <source>
        <dbReference type="EMBL" id="PWF26697.1"/>
    </source>
</evidence>
<keyword evidence="11" id="KW-1185">Reference proteome</keyword>
<evidence type="ECO:0000256" key="4">
    <source>
        <dbReference type="ARBA" id="ARBA00022475"/>
    </source>
</evidence>
<dbReference type="OrthoDB" id="9775735at2"/>
<dbReference type="InterPro" id="IPR000060">
    <property type="entry name" value="BCCT_transptr"/>
</dbReference>
<dbReference type="PROSITE" id="PS01303">
    <property type="entry name" value="BCCT"/>
    <property type="match status" value="1"/>
</dbReference>
<evidence type="ECO:0000256" key="3">
    <source>
        <dbReference type="ARBA" id="ARBA00022448"/>
    </source>
</evidence>
<proteinExistence type="inferred from homology"/>
<keyword evidence="5 9" id="KW-0812">Transmembrane</keyword>
<keyword evidence="4" id="KW-1003">Cell membrane</keyword>
<evidence type="ECO:0000256" key="1">
    <source>
        <dbReference type="ARBA" id="ARBA00004651"/>
    </source>
</evidence>
<dbReference type="RefSeq" id="WP_109093343.1">
    <property type="nucleotide sequence ID" value="NZ_QETB01000002.1"/>
</dbReference>
<evidence type="ECO:0000313" key="11">
    <source>
        <dbReference type="Proteomes" id="UP000245283"/>
    </source>
</evidence>
<dbReference type="InterPro" id="IPR018093">
    <property type="entry name" value="BCCT_CS"/>
</dbReference>
<feature type="transmembrane region" description="Helical" evidence="9">
    <location>
        <begin position="501"/>
        <end position="519"/>
    </location>
</feature>
<feature type="transmembrane region" description="Helical" evidence="9">
    <location>
        <begin position="76"/>
        <end position="96"/>
    </location>
</feature>
<dbReference type="NCBIfam" id="TIGR00842">
    <property type="entry name" value="bcct"/>
    <property type="match status" value="1"/>
</dbReference>
<feature type="transmembrane region" description="Helical" evidence="9">
    <location>
        <begin position="216"/>
        <end position="241"/>
    </location>
</feature>
<evidence type="ECO:0000256" key="9">
    <source>
        <dbReference type="SAM" id="Phobius"/>
    </source>
</evidence>
<organism evidence="10 11">
    <name type="scientific">Ancrocorticia populi</name>
    <dbReference type="NCBI Taxonomy" id="2175228"/>
    <lineage>
        <taxon>Bacteria</taxon>
        <taxon>Bacillati</taxon>
        <taxon>Actinomycetota</taxon>
        <taxon>Actinomycetes</taxon>
        <taxon>Actinomycetales</taxon>
        <taxon>Actinomycetaceae</taxon>
        <taxon>Ancrocorticia</taxon>
    </lineage>
</organism>
<evidence type="ECO:0000256" key="6">
    <source>
        <dbReference type="ARBA" id="ARBA00022989"/>
    </source>
</evidence>
<dbReference type="PANTHER" id="PTHR30047:SF7">
    <property type="entry name" value="HIGH-AFFINITY CHOLINE TRANSPORT PROTEIN"/>
    <property type="match status" value="1"/>
</dbReference>
<comment type="similarity">
    <text evidence="2">Belongs to the BCCT transporter (TC 2.A.15) family.</text>
</comment>
<dbReference type="PANTHER" id="PTHR30047">
    <property type="entry name" value="HIGH-AFFINITY CHOLINE TRANSPORT PROTEIN-RELATED"/>
    <property type="match status" value="1"/>
</dbReference>
<feature type="transmembrane region" description="Helical" evidence="9">
    <location>
        <begin position="372"/>
        <end position="390"/>
    </location>
</feature>
<sequence>MDRPPETDESATEETREILEPQDDTQPGEGYHAPINWVVFIGSAIGIMAITLWGVLAPENAGSVLANAVTWISNSFGWFYILLAAAVLVFVIYLAVSNYGNIKLGPAHSKPEFNTMTWATMLFAAGIGTDLMFFSVAEPVTQYLEPPSGAAETVDAARQGTVWTLFHYGLSGWGMYALMGMAMGYFAYRKGLPLAVRSALRPVFGKRVEGKLGDGVDLAAVIGTVFGVATALGIGVVMINVGLEVLFGLPRNIYVQIGVVVVGVAVATLSAVSGVGRGIRRLSELNVLLAVVLALWILVTGKTQYLLEGLVLNIGDFFRLFPDMVLQTFAFEDTGTWMSDWTLFFWAWWVAWSSFVGLFLARISRGRTIREFVGGTLAIPLIYILMWISIYGNAALDLIRGGNEQFGADTVLDPEGGFYSLLQEYPAATFIIGLATFTAVLFYVTSADSAALVMANLTSKLPTPQHDGRPALRIFWAFVTGALTIAMLLVGGIGALQNATVIMGLPFAIVMVLVMIGLYRALRIERYQEEADNQSLALALSGRVSGPPRSRHEWKQRLSRALSFPTVKESLRFEQKVLEPTLHEVAAEMERRGIASSVEWCEDELGNKYIELCAQDGEDQPFRYQVWRTLTPLPTYGGRISSAEDQYMRLEVYLGAAGNGYDIMGYNYEQIVDDVMDQYERHLEFLRFQEQH</sequence>
<feature type="transmembrane region" description="Helical" evidence="9">
    <location>
        <begin position="253"/>
        <end position="275"/>
    </location>
</feature>
<comment type="caution">
    <text evidence="10">The sequence shown here is derived from an EMBL/GenBank/DDBJ whole genome shotgun (WGS) entry which is preliminary data.</text>
</comment>
<keyword evidence="3" id="KW-0813">Transport</keyword>
<feature type="region of interest" description="Disordered" evidence="8">
    <location>
        <begin position="1"/>
        <end position="30"/>
    </location>
</feature>
<feature type="transmembrane region" description="Helical" evidence="9">
    <location>
        <begin position="287"/>
        <end position="307"/>
    </location>
</feature>
<keyword evidence="7 9" id="KW-0472">Membrane</keyword>
<feature type="transmembrane region" description="Helical" evidence="9">
    <location>
        <begin position="117"/>
        <end position="137"/>
    </location>
</feature>
<feature type="transmembrane region" description="Helical" evidence="9">
    <location>
        <begin position="341"/>
        <end position="360"/>
    </location>
</feature>
<dbReference type="Proteomes" id="UP000245283">
    <property type="component" value="Unassembled WGS sequence"/>
</dbReference>
<dbReference type="Pfam" id="PF02028">
    <property type="entry name" value="BCCT"/>
    <property type="match status" value="1"/>
</dbReference>
<evidence type="ECO:0000256" key="5">
    <source>
        <dbReference type="ARBA" id="ARBA00022692"/>
    </source>
</evidence>
<dbReference type="AlphaFoldDB" id="A0A2V1K5V8"/>
<dbReference type="EMBL" id="QETB01000002">
    <property type="protein sequence ID" value="PWF26697.1"/>
    <property type="molecule type" value="Genomic_DNA"/>
</dbReference>
<gene>
    <name evidence="10" type="ORF">DD236_05255</name>
</gene>
<protein>
    <submittedName>
        <fullName evidence="10">High-affinity choline transporter BetT</fullName>
    </submittedName>
</protein>
<feature type="transmembrane region" description="Helical" evidence="9">
    <location>
        <begin position="165"/>
        <end position="188"/>
    </location>
</feature>
<feature type="transmembrane region" description="Helical" evidence="9">
    <location>
        <begin position="427"/>
        <end position="453"/>
    </location>
</feature>
<dbReference type="NCBIfam" id="NF007399">
    <property type="entry name" value="PRK09928.1"/>
    <property type="match status" value="1"/>
</dbReference>
<evidence type="ECO:0000256" key="8">
    <source>
        <dbReference type="SAM" id="MobiDB-lite"/>
    </source>
</evidence>
<accession>A0A2V1K5V8</accession>
<evidence type="ECO:0000256" key="7">
    <source>
        <dbReference type="ARBA" id="ARBA00023136"/>
    </source>
</evidence>
<comment type="subcellular location">
    <subcellularLocation>
        <location evidence="1">Cell membrane</location>
        <topology evidence="1">Multi-pass membrane protein</topology>
    </subcellularLocation>
</comment>
<evidence type="ECO:0000256" key="2">
    <source>
        <dbReference type="ARBA" id="ARBA00005658"/>
    </source>
</evidence>
<feature type="transmembrane region" description="Helical" evidence="9">
    <location>
        <begin position="35"/>
        <end position="56"/>
    </location>
</feature>
<dbReference type="GO" id="GO:0022857">
    <property type="term" value="F:transmembrane transporter activity"/>
    <property type="evidence" value="ECO:0007669"/>
    <property type="project" value="InterPro"/>
</dbReference>
<dbReference type="GO" id="GO:0005886">
    <property type="term" value="C:plasma membrane"/>
    <property type="evidence" value="ECO:0007669"/>
    <property type="project" value="UniProtKB-SubCell"/>
</dbReference>
<keyword evidence="6 9" id="KW-1133">Transmembrane helix</keyword>
<feature type="transmembrane region" description="Helical" evidence="9">
    <location>
        <begin position="474"/>
        <end position="495"/>
    </location>
</feature>
<reference evidence="11" key="1">
    <citation type="submission" date="2018-05" db="EMBL/GenBank/DDBJ databases">
        <authorList>
            <person name="Li Y."/>
        </authorList>
    </citation>
    <scope>NUCLEOTIDE SEQUENCE [LARGE SCALE GENOMIC DNA]</scope>
    <source>
        <strain evidence="11">sk1b4</strain>
    </source>
</reference>